<keyword evidence="2" id="KW-1185">Reference proteome</keyword>
<dbReference type="GO" id="GO:0016829">
    <property type="term" value="F:lyase activity"/>
    <property type="evidence" value="ECO:0007669"/>
    <property type="project" value="UniProtKB-KW"/>
</dbReference>
<protein>
    <submittedName>
        <fullName evidence="1">Phenylalanine ammonia-lyase</fullName>
    </submittedName>
</protein>
<dbReference type="VEuPathDB" id="FungiDB:VP01_371g7"/>
<evidence type="ECO:0000313" key="2">
    <source>
        <dbReference type="Proteomes" id="UP000037035"/>
    </source>
</evidence>
<evidence type="ECO:0000313" key="1">
    <source>
        <dbReference type="EMBL" id="KNZ52037.1"/>
    </source>
</evidence>
<proteinExistence type="predicted"/>
<comment type="caution">
    <text evidence="1">The sequence shown here is derived from an EMBL/GenBank/DDBJ whole genome shotgun (WGS) entry which is preliminary data.</text>
</comment>
<name>A0A0L6UUV8_9BASI</name>
<dbReference type="STRING" id="27349.A0A0L6UUV8"/>
<sequence length="212" mass="23519">MVNGILAECLNLFMKKGLPSCLNGKKPTPINCCSCDNLCPDFKSSQPSHQIISLYFTSSDSILAQIQQDVWGKFIRSGEGQFWLSSKSVGDDAFEMEKKQIPVVLVQRFISLPAKLIISFLNILRTQALEHQMANYLGGSQNLYNFVQFSLSVPVQQGDFVEGIQGPCIGGMVDRILGLLKFEQLPADHPQPPGEFVLSLFYPPTPTNQHPN</sequence>
<dbReference type="AlphaFoldDB" id="A0A0L6UUV8"/>
<keyword evidence="1" id="KW-0456">Lyase</keyword>
<reference evidence="1 2" key="1">
    <citation type="submission" date="2015-08" db="EMBL/GenBank/DDBJ databases">
        <title>Next Generation Sequencing and Analysis of the Genome of Puccinia sorghi L Schw, the Causal Agent of Maize Common Rust.</title>
        <authorList>
            <person name="Rochi L."/>
            <person name="Burguener G."/>
            <person name="Darino M."/>
            <person name="Turjanski A."/>
            <person name="Kreff E."/>
            <person name="Dieguez M.J."/>
            <person name="Sacco F."/>
        </authorList>
    </citation>
    <scope>NUCLEOTIDE SEQUENCE [LARGE SCALE GENOMIC DNA]</scope>
    <source>
        <strain evidence="1 2">RO10H11247</strain>
    </source>
</reference>
<organism evidence="1 2">
    <name type="scientific">Puccinia sorghi</name>
    <dbReference type="NCBI Taxonomy" id="27349"/>
    <lineage>
        <taxon>Eukaryota</taxon>
        <taxon>Fungi</taxon>
        <taxon>Dikarya</taxon>
        <taxon>Basidiomycota</taxon>
        <taxon>Pucciniomycotina</taxon>
        <taxon>Pucciniomycetes</taxon>
        <taxon>Pucciniales</taxon>
        <taxon>Pucciniaceae</taxon>
        <taxon>Puccinia</taxon>
    </lineage>
</organism>
<accession>A0A0L6UUV8</accession>
<dbReference type="Proteomes" id="UP000037035">
    <property type="component" value="Unassembled WGS sequence"/>
</dbReference>
<dbReference type="EMBL" id="LAVV01008746">
    <property type="protein sequence ID" value="KNZ52037.1"/>
    <property type="molecule type" value="Genomic_DNA"/>
</dbReference>
<gene>
    <name evidence="1" type="ORF">VP01_371g7</name>
</gene>